<dbReference type="RefSeq" id="XP_040626435.1">
    <property type="nucleotide sequence ID" value="XM_040775330.1"/>
</dbReference>
<dbReference type="Pfam" id="PF18758">
    <property type="entry name" value="KDZ"/>
    <property type="match status" value="1"/>
</dbReference>
<organism evidence="1 2">
    <name type="scientific">Dacryopinax primogenitus (strain DJM 731)</name>
    <name type="common">Brown rot fungus</name>
    <dbReference type="NCBI Taxonomy" id="1858805"/>
    <lineage>
        <taxon>Eukaryota</taxon>
        <taxon>Fungi</taxon>
        <taxon>Dikarya</taxon>
        <taxon>Basidiomycota</taxon>
        <taxon>Agaricomycotina</taxon>
        <taxon>Dacrymycetes</taxon>
        <taxon>Dacrymycetales</taxon>
        <taxon>Dacrymycetaceae</taxon>
        <taxon>Dacryopinax</taxon>
    </lineage>
</organism>
<accession>M5G701</accession>
<dbReference type="Proteomes" id="UP000030653">
    <property type="component" value="Unassembled WGS sequence"/>
</dbReference>
<evidence type="ECO:0000313" key="2">
    <source>
        <dbReference type="Proteomes" id="UP000030653"/>
    </source>
</evidence>
<proteinExistence type="predicted"/>
<reference evidence="1 2" key="1">
    <citation type="journal article" date="2012" name="Science">
        <title>The Paleozoic origin of enzymatic lignin decomposition reconstructed from 31 fungal genomes.</title>
        <authorList>
            <person name="Floudas D."/>
            <person name="Binder M."/>
            <person name="Riley R."/>
            <person name="Barry K."/>
            <person name="Blanchette R.A."/>
            <person name="Henrissat B."/>
            <person name="Martinez A.T."/>
            <person name="Otillar R."/>
            <person name="Spatafora J.W."/>
            <person name="Yadav J.S."/>
            <person name="Aerts A."/>
            <person name="Benoit I."/>
            <person name="Boyd A."/>
            <person name="Carlson A."/>
            <person name="Copeland A."/>
            <person name="Coutinho P.M."/>
            <person name="de Vries R.P."/>
            <person name="Ferreira P."/>
            <person name="Findley K."/>
            <person name="Foster B."/>
            <person name="Gaskell J."/>
            <person name="Glotzer D."/>
            <person name="Gorecki P."/>
            <person name="Heitman J."/>
            <person name="Hesse C."/>
            <person name="Hori C."/>
            <person name="Igarashi K."/>
            <person name="Jurgens J.A."/>
            <person name="Kallen N."/>
            <person name="Kersten P."/>
            <person name="Kohler A."/>
            <person name="Kuees U."/>
            <person name="Kumar T.K.A."/>
            <person name="Kuo A."/>
            <person name="LaButti K."/>
            <person name="Larrondo L.F."/>
            <person name="Lindquist E."/>
            <person name="Ling A."/>
            <person name="Lombard V."/>
            <person name="Lucas S."/>
            <person name="Lundell T."/>
            <person name="Martin R."/>
            <person name="McLaughlin D.J."/>
            <person name="Morgenstern I."/>
            <person name="Morin E."/>
            <person name="Murat C."/>
            <person name="Nagy L.G."/>
            <person name="Nolan M."/>
            <person name="Ohm R.A."/>
            <person name="Patyshakuliyeva A."/>
            <person name="Rokas A."/>
            <person name="Ruiz-Duenas F.J."/>
            <person name="Sabat G."/>
            <person name="Salamov A."/>
            <person name="Samejima M."/>
            <person name="Schmutz J."/>
            <person name="Slot J.C."/>
            <person name="St John F."/>
            <person name="Stenlid J."/>
            <person name="Sun H."/>
            <person name="Sun S."/>
            <person name="Syed K."/>
            <person name="Tsang A."/>
            <person name="Wiebenga A."/>
            <person name="Young D."/>
            <person name="Pisabarro A."/>
            <person name="Eastwood D.C."/>
            <person name="Martin F."/>
            <person name="Cullen D."/>
            <person name="Grigoriev I.V."/>
            <person name="Hibbett D.S."/>
        </authorList>
    </citation>
    <scope>NUCLEOTIDE SEQUENCE [LARGE SCALE GENOMIC DNA]</scope>
    <source>
        <strain evidence="1 2">DJM-731 SS1</strain>
    </source>
</reference>
<dbReference type="OrthoDB" id="2505969at2759"/>
<dbReference type="AlphaFoldDB" id="M5G701"/>
<protein>
    <submittedName>
        <fullName evidence="1">Uncharacterized protein</fullName>
    </submittedName>
</protein>
<dbReference type="GeneID" id="63690392"/>
<keyword evidence="2" id="KW-1185">Reference proteome</keyword>
<dbReference type="HOGENOM" id="CLU_091791_2_0_1"/>
<evidence type="ECO:0000313" key="1">
    <source>
        <dbReference type="EMBL" id="EJT99537.1"/>
    </source>
</evidence>
<dbReference type="OMA" id="IFFESND"/>
<dbReference type="InterPro" id="IPR040521">
    <property type="entry name" value="KDZ"/>
</dbReference>
<dbReference type="EMBL" id="JH795869">
    <property type="protein sequence ID" value="EJT99537.1"/>
    <property type="molecule type" value="Genomic_DNA"/>
</dbReference>
<gene>
    <name evidence="1" type="ORF">DACRYDRAFT_55466</name>
</gene>
<sequence>MLCPRSKYPLACLAKLMEVYGEGLAISYDISCEHSKTVACTEELRVHYLIGAFHGYTHNWHCQLGFHPWFLGTAGLEEFETNEHLFSRQNLTAHLFCYASAYH</sequence>
<name>M5G701_DACPD</name>